<comment type="function">
    <text evidence="3">DNA-dependent ATPase and ATP-dependent 5'-3' DNA helicase. Has no activity on blunt DNA or DNA with 3'-overhangs, requires at least 10 bases of 5'-ssDNA for helicase activity.</text>
</comment>
<dbReference type="InterPro" id="IPR027417">
    <property type="entry name" value="P-loop_NTPase"/>
</dbReference>
<sequence>MTDSYNMKAISGMVDSVTYRNDDNGFAVVVLDWNSEPLTVVGELGNVEEGEELELTGEFSEHPKFGLQFRAKTCIRSLPETAASIQRYLAGGVIKGIGPVTARAIVKKFGDDSLRIIEECPQKLAEVEGITKAKATAFSEEFKKVVGFTNVLAYFVKCGIPSVYGVRTWKKYGDKALEMIDKNPYILCTQSIELPFLKAEEIAAEKGLDPESDFRICAGIRYILSENAMSGHTCLPMDKLVEVAARLLRTEPQYIKKRIYAEADDENLYIYIRRGREYVMLKEYYAAEDYIARRLSIMNTLAYDTGINYDEVIDVAEQENDIVYEQKQRMAINAALSKGFMVLTGGPGTGKTTTLNAIISLFEQQGLKVLICAPTGRAAKRISDLTGYDAKTIHRLLGVKAANDDYVRFEHDESELLDCDAVIVDEMSMVDTLLFEALLRALRVDCKLIMVGDSDQLPSVGAGNVLHDIIKSQKIPVIELTEIFRQAQSSSIVTNAHRIVKGEMPNLSRHAGGSTGGGDFYFMQRLNFDDAMDLTVDLCINRLPKAYGMSPIEDIQVLSPTRKGPLGTIELNKRLQAELNPPDRQKSEIKTLTYTFRTGDKVMQVKNDYDIEWKKDNERGSGIFNGDIGVITKLNKLLGVMEIDFEGRVCSYSTSSIDNLELAYAATVHKSQGSEFDAVILPILGGYDKLYFRNLLYTAVTRAKKLLVIVGSAKRIEFMVNNNRKMNRYTCLEAMLRDEGYTYNSEDEHDEQA</sequence>
<dbReference type="GO" id="GO:0003677">
    <property type="term" value="F:DNA binding"/>
    <property type="evidence" value="ECO:0007669"/>
    <property type="project" value="UniProtKB-UniRule"/>
</dbReference>
<dbReference type="InterPro" id="IPR027785">
    <property type="entry name" value="UvrD-like_helicase_C"/>
</dbReference>
<comment type="caution">
    <text evidence="5">The sequence shown here is derived from an EMBL/GenBank/DDBJ whole genome shotgun (WGS) entry which is preliminary data.</text>
</comment>
<keyword evidence="3" id="KW-0413">Isomerase</keyword>
<dbReference type="InterPro" id="IPR006345">
    <property type="entry name" value="RecD2"/>
</dbReference>
<evidence type="ECO:0000259" key="4">
    <source>
        <dbReference type="SMART" id="SM00382"/>
    </source>
</evidence>
<dbReference type="Gene3D" id="1.10.10.2220">
    <property type="match status" value="1"/>
</dbReference>
<dbReference type="SUPFAM" id="SSF47781">
    <property type="entry name" value="RuvA domain 2-like"/>
    <property type="match status" value="1"/>
</dbReference>
<dbReference type="Pfam" id="PF13538">
    <property type="entry name" value="UvrD_C_2"/>
    <property type="match status" value="1"/>
</dbReference>
<comment type="similarity">
    <text evidence="3">Belongs to the RecD family. RecD2 subfamily.</text>
</comment>
<protein>
    <recommendedName>
        <fullName evidence="3">ATP-dependent RecD2 DNA helicase</fullName>
        <ecNumber evidence="3">5.6.2.3</ecNumber>
    </recommendedName>
    <alternativeName>
        <fullName evidence="3">DNA 5'-3' helicase subunit RecD2</fullName>
    </alternativeName>
</protein>
<evidence type="ECO:0000256" key="2">
    <source>
        <dbReference type="ARBA" id="ARBA00022840"/>
    </source>
</evidence>
<keyword evidence="3" id="KW-0378">Hydrolase</keyword>
<dbReference type="HAMAP" id="MF_01488">
    <property type="entry name" value="RecD2"/>
    <property type="match status" value="1"/>
</dbReference>
<dbReference type="SUPFAM" id="SSF52540">
    <property type="entry name" value="P-loop containing nucleoside triphosphate hydrolases"/>
    <property type="match status" value="1"/>
</dbReference>
<feature type="domain" description="AAA+ ATPase" evidence="4">
    <location>
        <begin position="337"/>
        <end position="481"/>
    </location>
</feature>
<keyword evidence="3 5" id="KW-0347">Helicase</keyword>
<dbReference type="Gene3D" id="3.40.50.300">
    <property type="entry name" value="P-loop containing nucleotide triphosphate hydrolases"/>
    <property type="match status" value="2"/>
</dbReference>
<proteinExistence type="inferred from homology"/>
<dbReference type="InterPro" id="IPR050534">
    <property type="entry name" value="Coronavir_polyprotein_1ab"/>
</dbReference>
<dbReference type="InterPro" id="IPR055446">
    <property type="entry name" value="RecD2_N_OB"/>
</dbReference>
<dbReference type="EMBL" id="DVIR01000045">
    <property type="protein sequence ID" value="HIS24745.1"/>
    <property type="molecule type" value="Genomic_DNA"/>
</dbReference>
<reference evidence="5" key="1">
    <citation type="submission" date="2020-10" db="EMBL/GenBank/DDBJ databases">
        <authorList>
            <person name="Gilroy R."/>
        </authorList>
    </citation>
    <scope>NUCLEOTIDE SEQUENCE</scope>
    <source>
        <strain evidence="5">CHK157-1446</strain>
    </source>
</reference>
<dbReference type="Gene3D" id="2.30.30.940">
    <property type="match status" value="1"/>
</dbReference>
<name>A0A9D1EPD0_9FIRM</name>
<dbReference type="AlphaFoldDB" id="A0A9D1EPD0"/>
<dbReference type="Gene3D" id="1.10.150.20">
    <property type="entry name" value="5' to 3' exonuclease, C-terminal subdomain"/>
    <property type="match status" value="1"/>
</dbReference>
<reference evidence="5" key="2">
    <citation type="journal article" date="2021" name="PeerJ">
        <title>Extensive microbial diversity within the chicken gut microbiome revealed by metagenomics and culture.</title>
        <authorList>
            <person name="Gilroy R."/>
            <person name="Ravi A."/>
            <person name="Getino M."/>
            <person name="Pursley I."/>
            <person name="Horton D.L."/>
            <person name="Alikhan N.F."/>
            <person name="Baker D."/>
            <person name="Gharbi K."/>
            <person name="Hall N."/>
            <person name="Watson M."/>
            <person name="Adriaenssens E.M."/>
            <person name="Foster-Nyarko E."/>
            <person name="Jarju S."/>
            <person name="Secka A."/>
            <person name="Antonio M."/>
            <person name="Oren A."/>
            <person name="Chaudhuri R.R."/>
            <person name="La Ragione R."/>
            <person name="Hildebrand F."/>
            <person name="Pallen M.J."/>
        </authorList>
    </citation>
    <scope>NUCLEOTIDE SEQUENCE</scope>
    <source>
        <strain evidence="5">CHK157-1446</strain>
    </source>
</reference>
<organism evidence="5 6">
    <name type="scientific">Candidatus Faeciplasma gallinarum</name>
    <dbReference type="NCBI Taxonomy" id="2840799"/>
    <lineage>
        <taxon>Bacteria</taxon>
        <taxon>Bacillati</taxon>
        <taxon>Bacillota</taxon>
        <taxon>Clostridia</taxon>
        <taxon>Eubacteriales</taxon>
        <taxon>Oscillospiraceae</taxon>
        <taxon>Oscillospiraceae incertae sedis</taxon>
        <taxon>Candidatus Faeciplasma</taxon>
    </lineage>
</organism>
<dbReference type="CDD" id="cd18809">
    <property type="entry name" value="SF1_C_RecD"/>
    <property type="match status" value="1"/>
</dbReference>
<dbReference type="InterPro" id="IPR041451">
    <property type="entry name" value="RecD2_SH13"/>
</dbReference>
<accession>A0A9D1EPD0</accession>
<dbReference type="Proteomes" id="UP000823982">
    <property type="component" value="Unassembled WGS sequence"/>
</dbReference>
<dbReference type="Pfam" id="PF14490">
    <property type="entry name" value="HHH_RecD2"/>
    <property type="match status" value="1"/>
</dbReference>
<dbReference type="GO" id="GO:0005524">
    <property type="term" value="F:ATP binding"/>
    <property type="evidence" value="ECO:0007669"/>
    <property type="project" value="UniProtKB-UniRule"/>
</dbReference>
<dbReference type="GO" id="GO:0017116">
    <property type="term" value="F:single-stranded DNA helicase activity"/>
    <property type="evidence" value="ECO:0007669"/>
    <property type="project" value="TreeGrafter"/>
</dbReference>
<keyword evidence="1 3" id="KW-0547">Nucleotide-binding</keyword>
<dbReference type="GO" id="GO:0006310">
    <property type="term" value="P:DNA recombination"/>
    <property type="evidence" value="ECO:0007669"/>
    <property type="project" value="InterPro"/>
</dbReference>
<dbReference type="Pfam" id="PF23139">
    <property type="entry name" value="OB_YrrC"/>
    <property type="match status" value="1"/>
</dbReference>
<dbReference type="CDD" id="cd17933">
    <property type="entry name" value="DEXSc_RecD-like"/>
    <property type="match status" value="1"/>
</dbReference>
<dbReference type="SMART" id="SM00382">
    <property type="entry name" value="AAA"/>
    <property type="match status" value="1"/>
</dbReference>
<evidence type="ECO:0000313" key="6">
    <source>
        <dbReference type="Proteomes" id="UP000823982"/>
    </source>
</evidence>
<feature type="binding site" evidence="3">
    <location>
        <begin position="348"/>
        <end position="352"/>
    </location>
    <ligand>
        <name>ATP</name>
        <dbReference type="ChEBI" id="CHEBI:30616"/>
    </ligand>
</feature>
<evidence type="ECO:0000256" key="3">
    <source>
        <dbReference type="HAMAP-Rule" id="MF_01488"/>
    </source>
</evidence>
<gene>
    <name evidence="3" type="primary">recD2</name>
    <name evidence="5" type="ORF">IAD01_05000</name>
</gene>
<dbReference type="GO" id="GO:0009338">
    <property type="term" value="C:exodeoxyribonuclease V complex"/>
    <property type="evidence" value="ECO:0007669"/>
    <property type="project" value="TreeGrafter"/>
</dbReference>
<dbReference type="PANTHER" id="PTHR43788">
    <property type="entry name" value="DNA2/NAM7 HELICASE FAMILY MEMBER"/>
    <property type="match status" value="1"/>
</dbReference>
<dbReference type="GO" id="GO:0043139">
    <property type="term" value="F:5'-3' DNA helicase activity"/>
    <property type="evidence" value="ECO:0007669"/>
    <property type="project" value="UniProtKB-UniRule"/>
</dbReference>
<dbReference type="InterPro" id="IPR029493">
    <property type="entry name" value="RecD2-like_HHH"/>
</dbReference>
<dbReference type="PANTHER" id="PTHR43788:SF6">
    <property type="entry name" value="DNA HELICASE B"/>
    <property type="match status" value="1"/>
</dbReference>
<dbReference type="Pfam" id="PF14520">
    <property type="entry name" value="HHH_5"/>
    <property type="match status" value="1"/>
</dbReference>
<dbReference type="InterPro" id="IPR003593">
    <property type="entry name" value="AAA+_ATPase"/>
</dbReference>
<evidence type="ECO:0000256" key="1">
    <source>
        <dbReference type="ARBA" id="ARBA00022741"/>
    </source>
</evidence>
<dbReference type="Pfam" id="PF18335">
    <property type="entry name" value="SH3_13"/>
    <property type="match status" value="1"/>
</dbReference>
<keyword evidence="3" id="KW-0238">DNA-binding</keyword>
<dbReference type="EC" id="5.6.2.3" evidence="3"/>
<dbReference type="InterPro" id="IPR010994">
    <property type="entry name" value="RuvA_2-like"/>
</dbReference>
<dbReference type="Pfam" id="PF13604">
    <property type="entry name" value="AAA_30"/>
    <property type="match status" value="1"/>
</dbReference>
<dbReference type="NCBIfam" id="TIGR01448">
    <property type="entry name" value="recD_rel"/>
    <property type="match status" value="1"/>
</dbReference>
<keyword evidence="2 3" id="KW-0067">ATP-binding</keyword>
<evidence type="ECO:0000313" key="5">
    <source>
        <dbReference type="EMBL" id="HIS24745.1"/>
    </source>
</evidence>
<dbReference type="GO" id="GO:0016787">
    <property type="term" value="F:hydrolase activity"/>
    <property type="evidence" value="ECO:0007669"/>
    <property type="project" value="UniProtKB-KW"/>
</dbReference>
<comment type="catalytic activity">
    <reaction evidence="3">
        <text>ATP + H2O = ADP + phosphate + H(+)</text>
        <dbReference type="Rhea" id="RHEA:13065"/>
        <dbReference type="ChEBI" id="CHEBI:15377"/>
        <dbReference type="ChEBI" id="CHEBI:15378"/>
        <dbReference type="ChEBI" id="CHEBI:30616"/>
        <dbReference type="ChEBI" id="CHEBI:43474"/>
        <dbReference type="ChEBI" id="CHEBI:456216"/>
        <dbReference type="EC" id="5.6.2.3"/>
    </reaction>
</comment>